<protein>
    <submittedName>
        <fullName evidence="3">GNAT family N-acetyltransferase</fullName>
    </submittedName>
</protein>
<dbReference type="PANTHER" id="PTHR13947">
    <property type="entry name" value="GNAT FAMILY N-ACETYLTRANSFERASE"/>
    <property type="match status" value="1"/>
</dbReference>
<proteinExistence type="predicted"/>
<dbReference type="Pfam" id="PF00583">
    <property type="entry name" value="Acetyltransf_1"/>
    <property type="match status" value="1"/>
</dbReference>
<dbReference type="EMBL" id="JAPCKK010000001">
    <property type="protein sequence ID" value="MDP4095302.1"/>
    <property type="molecule type" value="Genomic_DNA"/>
</dbReference>
<evidence type="ECO:0000313" key="3">
    <source>
        <dbReference type="EMBL" id="MDP4095302.1"/>
    </source>
</evidence>
<dbReference type="InterPro" id="IPR016181">
    <property type="entry name" value="Acyl_CoA_acyltransferase"/>
</dbReference>
<feature type="domain" description="N-acetyltransferase" evidence="2">
    <location>
        <begin position="18"/>
        <end position="160"/>
    </location>
</feature>
<dbReference type="CDD" id="cd04301">
    <property type="entry name" value="NAT_SF"/>
    <property type="match status" value="1"/>
</dbReference>
<comment type="caution">
    <text evidence="3">The sequence shown here is derived from an EMBL/GenBank/DDBJ whole genome shotgun (WGS) entry which is preliminary data.</text>
</comment>
<dbReference type="Proteomes" id="UP001241848">
    <property type="component" value="Unassembled WGS sequence"/>
</dbReference>
<keyword evidence="1" id="KW-0808">Transferase</keyword>
<accession>A0ABT9FKP5</accession>
<name>A0ABT9FKP5_9BACL</name>
<dbReference type="RefSeq" id="WP_305752938.1">
    <property type="nucleotide sequence ID" value="NZ_JAPCKK010000001.1"/>
</dbReference>
<evidence type="ECO:0000313" key="4">
    <source>
        <dbReference type="Proteomes" id="UP001241848"/>
    </source>
</evidence>
<dbReference type="Gene3D" id="3.40.630.30">
    <property type="match status" value="1"/>
</dbReference>
<dbReference type="PROSITE" id="PS51186">
    <property type="entry name" value="GNAT"/>
    <property type="match status" value="1"/>
</dbReference>
<organism evidence="3 4">
    <name type="scientific">Paenibacillus zeirhizosphaerae</name>
    <dbReference type="NCBI Taxonomy" id="2987519"/>
    <lineage>
        <taxon>Bacteria</taxon>
        <taxon>Bacillati</taxon>
        <taxon>Bacillota</taxon>
        <taxon>Bacilli</taxon>
        <taxon>Bacillales</taxon>
        <taxon>Paenibacillaceae</taxon>
        <taxon>Paenibacillus</taxon>
    </lineage>
</organism>
<evidence type="ECO:0000256" key="1">
    <source>
        <dbReference type="ARBA" id="ARBA00022679"/>
    </source>
</evidence>
<dbReference type="SUPFAM" id="SSF55729">
    <property type="entry name" value="Acyl-CoA N-acyltransferases (Nat)"/>
    <property type="match status" value="1"/>
</dbReference>
<evidence type="ECO:0000259" key="2">
    <source>
        <dbReference type="PROSITE" id="PS51186"/>
    </source>
</evidence>
<dbReference type="InterPro" id="IPR000182">
    <property type="entry name" value="GNAT_dom"/>
</dbReference>
<dbReference type="PANTHER" id="PTHR13947:SF37">
    <property type="entry name" value="LD18367P"/>
    <property type="match status" value="1"/>
</dbReference>
<sequence length="160" mass="17492">MTETVLVITSMQTPEEASAFKTLNEEWIARIFTIEEADRFILDNPVRNIVDRGGDVLIARAGDSIVGCAALVPTGAGVFELSKMSVEPECRGRGYGRRIILAAIHRARELGAASLFLGSSTKLPNAVHLYESVGFKHVSVEQIGPMPYARANVFMELELE</sequence>
<dbReference type="InterPro" id="IPR050769">
    <property type="entry name" value="NAT_camello-type"/>
</dbReference>
<gene>
    <name evidence="3" type="ORF">OIN60_00660</name>
</gene>
<reference evidence="3 4" key="1">
    <citation type="submission" date="2022-10" db="EMBL/GenBank/DDBJ databases">
        <title>Paenibacillus description and whole genome data of maize root bacterial community.</title>
        <authorList>
            <person name="Marton D."/>
            <person name="Farkas M."/>
            <person name="Cserhati M."/>
        </authorList>
    </citation>
    <scope>NUCLEOTIDE SEQUENCE [LARGE SCALE GENOMIC DNA]</scope>
    <source>
        <strain evidence="3 4">P96</strain>
    </source>
</reference>
<keyword evidence="4" id="KW-1185">Reference proteome</keyword>